<keyword evidence="2" id="KW-0732">Signal</keyword>
<dbReference type="Proteomes" id="UP000012283">
    <property type="component" value="Unassembled WGS sequence"/>
</dbReference>
<dbReference type="PROSITE" id="PS51257">
    <property type="entry name" value="PROKAR_LIPOPROTEIN"/>
    <property type="match status" value="1"/>
</dbReference>
<reference evidence="3 4" key="1">
    <citation type="submission" date="2013-03" db="EMBL/GenBank/DDBJ databases">
        <title>Draft genome sequence of Gracibacillus halophilus YIM-C55.5, a moderately halophilic and thermophilic organism from the Xiaochaidamu salt lake.</title>
        <authorList>
            <person name="Sugumar T."/>
            <person name="Polireddy D.R."/>
            <person name="Antony A."/>
            <person name="Madhava Y.R."/>
            <person name="Sivakumar N."/>
        </authorList>
    </citation>
    <scope>NUCLEOTIDE SEQUENCE [LARGE SCALE GENOMIC DNA]</scope>
    <source>
        <strain evidence="3 4">YIM-C55.5</strain>
    </source>
</reference>
<protein>
    <recommendedName>
        <fullName evidence="5">Lipoprotein</fullName>
    </recommendedName>
</protein>
<keyword evidence="4" id="KW-1185">Reference proteome</keyword>
<dbReference type="RefSeq" id="WP_003467194.1">
    <property type="nucleotide sequence ID" value="NZ_APML01000022.1"/>
</dbReference>
<organism evidence="3 4">
    <name type="scientific">Gracilibacillus halophilus YIM-C55.5</name>
    <dbReference type="NCBI Taxonomy" id="1308866"/>
    <lineage>
        <taxon>Bacteria</taxon>
        <taxon>Bacillati</taxon>
        <taxon>Bacillota</taxon>
        <taxon>Bacilli</taxon>
        <taxon>Bacillales</taxon>
        <taxon>Bacillaceae</taxon>
        <taxon>Gracilibacillus</taxon>
    </lineage>
</organism>
<comment type="caution">
    <text evidence="3">The sequence shown here is derived from an EMBL/GenBank/DDBJ whole genome shotgun (WGS) entry which is preliminary data.</text>
</comment>
<evidence type="ECO:0008006" key="5">
    <source>
        <dbReference type="Google" id="ProtNLM"/>
    </source>
</evidence>
<evidence type="ECO:0000256" key="2">
    <source>
        <dbReference type="SAM" id="SignalP"/>
    </source>
</evidence>
<feature type="compositionally biased region" description="Polar residues" evidence="1">
    <location>
        <begin position="34"/>
        <end position="54"/>
    </location>
</feature>
<dbReference type="OrthoDB" id="2974464at2"/>
<evidence type="ECO:0000313" key="3">
    <source>
        <dbReference type="EMBL" id="ENH97195.1"/>
    </source>
</evidence>
<evidence type="ECO:0000256" key="1">
    <source>
        <dbReference type="SAM" id="MobiDB-lite"/>
    </source>
</evidence>
<dbReference type="STRING" id="1308866.J416_07137"/>
<proteinExistence type="predicted"/>
<dbReference type="EMBL" id="APML01000022">
    <property type="protein sequence ID" value="ENH97195.1"/>
    <property type="molecule type" value="Genomic_DNA"/>
</dbReference>
<feature type="region of interest" description="Disordered" evidence="1">
    <location>
        <begin position="26"/>
        <end position="54"/>
    </location>
</feature>
<dbReference type="AlphaFoldDB" id="N4WS28"/>
<dbReference type="eggNOG" id="ENOG50339JY">
    <property type="taxonomic scope" value="Bacteria"/>
</dbReference>
<evidence type="ECO:0000313" key="4">
    <source>
        <dbReference type="Proteomes" id="UP000012283"/>
    </source>
</evidence>
<accession>N4WS28</accession>
<dbReference type="PATRIC" id="fig|1308866.3.peg.1440"/>
<sequence>MIRFKNYILSIGLLCLLITGCSSNQESSNENNEYHSPQSTNITHQDYQSSDPLSKTADTILQDDDRIHSYIGMAIEQQLFIAIQAHTFQQLNEQTIEKEVEKKLKKALQMKDITVTSDQKFYMELHQLQKNNETDKVKLKKKLKQLKKLQKEKT</sequence>
<feature type="signal peptide" evidence="2">
    <location>
        <begin position="1"/>
        <end position="24"/>
    </location>
</feature>
<gene>
    <name evidence="3" type="ORF">J416_07137</name>
</gene>
<name>N4WS28_9BACI</name>
<feature type="chain" id="PRO_5004123485" description="Lipoprotein" evidence="2">
    <location>
        <begin position="25"/>
        <end position="154"/>
    </location>
</feature>